<name>A0A1R3L4A2_9ROSI</name>
<keyword evidence="3" id="KW-1185">Reference proteome</keyword>
<proteinExistence type="predicted"/>
<gene>
    <name evidence="2" type="ORF">COLO4_00261</name>
</gene>
<keyword evidence="1" id="KW-0472">Membrane</keyword>
<evidence type="ECO:0000313" key="3">
    <source>
        <dbReference type="Proteomes" id="UP000187203"/>
    </source>
</evidence>
<reference evidence="3" key="1">
    <citation type="submission" date="2013-09" db="EMBL/GenBank/DDBJ databases">
        <title>Corchorus olitorius genome sequencing.</title>
        <authorList>
            <person name="Alam M."/>
            <person name="Haque M.S."/>
            <person name="Islam M.S."/>
            <person name="Emdad E.M."/>
            <person name="Islam M.M."/>
            <person name="Ahmed B."/>
            <person name="Halim A."/>
            <person name="Hossen Q.M.M."/>
            <person name="Hossain M.Z."/>
            <person name="Ahmed R."/>
            <person name="Khan M.M."/>
            <person name="Islam R."/>
            <person name="Rashid M.M."/>
            <person name="Khan S.A."/>
            <person name="Rahman M.S."/>
            <person name="Alam M."/>
            <person name="Yahiya A.S."/>
            <person name="Khan M.S."/>
            <person name="Azam M.S."/>
            <person name="Haque T."/>
            <person name="Lashkar M.Z.H."/>
            <person name="Akhand A.I."/>
            <person name="Morshed G."/>
            <person name="Roy S."/>
            <person name="Uddin K.S."/>
            <person name="Rabeya T."/>
            <person name="Hossain A.S."/>
            <person name="Chowdhury A."/>
            <person name="Snigdha A.R."/>
            <person name="Mortoza M.S."/>
            <person name="Matin S.A."/>
            <person name="Hoque S.M.E."/>
            <person name="Islam M.K."/>
            <person name="Roy D.K."/>
            <person name="Haider R."/>
            <person name="Moosa M.M."/>
            <person name="Elias S.M."/>
            <person name="Hasan A.M."/>
            <person name="Jahan S."/>
            <person name="Shafiuddin M."/>
            <person name="Mahmood N."/>
            <person name="Shommy N.S."/>
        </authorList>
    </citation>
    <scope>NUCLEOTIDE SEQUENCE [LARGE SCALE GENOMIC DNA]</scope>
    <source>
        <strain evidence="3">cv. O-4</strain>
    </source>
</reference>
<organism evidence="2 3">
    <name type="scientific">Corchorus olitorius</name>
    <dbReference type="NCBI Taxonomy" id="93759"/>
    <lineage>
        <taxon>Eukaryota</taxon>
        <taxon>Viridiplantae</taxon>
        <taxon>Streptophyta</taxon>
        <taxon>Embryophyta</taxon>
        <taxon>Tracheophyta</taxon>
        <taxon>Spermatophyta</taxon>
        <taxon>Magnoliopsida</taxon>
        <taxon>eudicotyledons</taxon>
        <taxon>Gunneridae</taxon>
        <taxon>Pentapetalae</taxon>
        <taxon>rosids</taxon>
        <taxon>malvids</taxon>
        <taxon>Malvales</taxon>
        <taxon>Malvaceae</taxon>
        <taxon>Grewioideae</taxon>
        <taxon>Apeibeae</taxon>
        <taxon>Corchorus</taxon>
    </lineage>
</organism>
<feature type="transmembrane region" description="Helical" evidence="1">
    <location>
        <begin position="155"/>
        <end position="172"/>
    </location>
</feature>
<dbReference type="EMBL" id="AWUE01001871">
    <property type="protein sequence ID" value="OMP14138.1"/>
    <property type="molecule type" value="Genomic_DNA"/>
</dbReference>
<evidence type="ECO:0000313" key="2">
    <source>
        <dbReference type="EMBL" id="OMP14138.1"/>
    </source>
</evidence>
<dbReference type="AlphaFoldDB" id="A0A1R3L4A2"/>
<protein>
    <submittedName>
        <fullName evidence="2">Uncharacterized protein</fullName>
    </submittedName>
</protein>
<comment type="caution">
    <text evidence="2">The sequence shown here is derived from an EMBL/GenBank/DDBJ whole genome shotgun (WGS) entry which is preliminary data.</text>
</comment>
<evidence type="ECO:0000256" key="1">
    <source>
        <dbReference type="SAM" id="Phobius"/>
    </source>
</evidence>
<accession>A0A1R3L4A2</accession>
<keyword evidence="1" id="KW-1133">Transmembrane helix</keyword>
<dbReference type="Proteomes" id="UP000187203">
    <property type="component" value="Unassembled WGS sequence"/>
</dbReference>
<sequence>MSAEGKGFMDVARNPPWVLQCCLKTSYLSSSKTKICKICDTKLVGLASLVSLAKSLLVSTAPHSVKTRVVPFPSHPPALHLQRLMLHLHSRIATTVRPQFHQMIPLFNAHMPQSSNKAKEEIPTFEKVKQSLMVVARAQKQEPEDDFCTNYNCCGLLIFLIGGFIIGIAAPIRKILRLSRCLQFCRIDRRTDAAILFVLKMAVFAIHKYVNNHSIVNHSWQAVKQQRNNLKACREETRNFITWL</sequence>
<keyword evidence="1" id="KW-0812">Transmembrane</keyword>